<proteinExistence type="predicted"/>
<dbReference type="SMART" id="SM00066">
    <property type="entry name" value="GAL4"/>
    <property type="match status" value="1"/>
</dbReference>
<gene>
    <name evidence="4" type="ORF">SAPIO_CDS4800</name>
</gene>
<dbReference type="AlphaFoldDB" id="A0A084G7N2"/>
<evidence type="ECO:0000313" key="4">
    <source>
        <dbReference type="EMBL" id="KEZ43344.1"/>
    </source>
</evidence>
<dbReference type="PROSITE" id="PS00463">
    <property type="entry name" value="ZN2_CY6_FUNGAL_1"/>
    <property type="match status" value="1"/>
</dbReference>
<dbReference type="Proteomes" id="UP000028545">
    <property type="component" value="Unassembled WGS sequence"/>
</dbReference>
<dbReference type="GeneID" id="27723872"/>
<dbReference type="PROSITE" id="PS50048">
    <property type="entry name" value="ZN2_CY6_FUNGAL_2"/>
    <property type="match status" value="1"/>
</dbReference>
<feature type="region of interest" description="Disordered" evidence="2">
    <location>
        <begin position="149"/>
        <end position="218"/>
    </location>
</feature>
<evidence type="ECO:0000259" key="3">
    <source>
        <dbReference type="PROSITE" id="PS50048"/>
    </source>
</evidence>
<feature type="compositionally biased region" description="Polar residues" evidence="2">
    <location>
        <begin position="186"/>
        <end position="207"/>
    </location>
</feature>
<evidence type="ECO:0000256" key="2">
    <source>
        <dbReference type="SAM" id="MobiDB-lite"/>
    </source>
</evidence>
<feature type="compositionally biased region" description="Basic and acidic residues" evidence="2">
    <location>
        <begin position="66"/>
        <end position="91"/>
    </location>
</feature>
<dbReference type="Pfam" id="PF00172">
    <property type="entry name" value="Zn_clus"/>
    <property type="match status" value="1"/>
</dbReference>
<protein>
    <recommendedName>
        <fullName evidence="3">Zn(2)-C6 fungal-type domain-containing protein</fullName>
    </recommendedName>
</protein>
<evidence type="ECO:0000256" key="1">
    <source>
        <dbReference type="ARBA" id="ARBA00023242"/>
    </source>
</evidence>
<dbReference type="OrthoDB" id="5241715at2759"/>
<dbReference type="GO" id="GO:0008270">
    <property type="term" value="F:zinc ion binding"/>
    <property type="evidence" value="ECO:0007669"/>
    <property type="project" value="InterPro"/>
</dbReference>
<keyword evidence="1" id="KW-0539">Nucleus</keyword>
<dbReference type="InterPro" id="IPR001138">
    <property type="entry name" value="Zn2Cys6_DnaBD"/>
</dbReference>
<dbReference type="Gene3D" id="4.10.240.10">
    <property type="entry name" value="Zn(2)-C6 fungal-type DNA-binding domain"/>
    <property type="match status" value="1"/>
</dbReference>
<sequence length="715" mass="78754">MRTKSGCATCRRRHRKCDEAKPVCKNCIRLNISCGGYAQPLVFRDDTKAVRQRSKVIEAQRWAAIHARDEQDRARRRQRAADGDGPEHGLDLGDTSCALSPIASDYQELRERQHGQQSETLETPVPSELPSPLASEAAANASLHEPQTSIYAPSPVGISHQGEASSPTAHHFSGPSSSLSSRRTETQLSHNYGASIDAVSTSSTSPHHSIDGAAMASTPPAAVSPWDMTANTADDISLQSSILGETWLQQDFPTQLPPVLQEIYQEYGYANLGLRSALLALPPLTTQITESERRERLEYYSLALNNMINGSEPLATAPQAIVKMAIFYVLVSIEMSCGTHQGGLAHFRQADVLISSHADLLTSLDTGQRLLGSWVSLKSTYSSLALPWDEDAYPSPGEISQSLLPLLPICARRSLQLLPLLLEGDRLNQRVVLGRLIGLGASWPSFRKWSDKLKTLGLKPPQQSIHRVGVDEDRLSTLAGDLNAWHDGIDMAHLPTFGVTADITRSLDSSNMLSPTDNPNGSASPPKNPLATYLSERIKFRSHQAAIDYLRYAAAQALCSVVALDELTGGSLQADAHQDKWIKLIFRILVSIDPDICSHQDIQELGIMWILWRLVLHRALNAEVLDAVEALLPLIDRMSARLGVLYPPKLFRTWIRLHRDELARGRAILLTFIDFGPREEVWTLRSPAIKYKVLLVGRLIEAGSSFFDVVDVVCR</sequence>
<accession>A0A084G7N2</accession>
<dbReference type="PANTHER" id="PTHR37534">
    <property type="entry name" value="TRANSCRIPTIONAL ACTIVATOR PROTEIN UGA3"/>
    <property type="match status" value="1"/>
</dbReference>
<dbReference type="VEuPathDB" id="FungiDB:SAPIO_CDS4800"/>
<dbReference type="InterPro" id="IPR036864">
    <property type="entry name" value="Zn2-C6_fun-type_DNA-bd_sf"/>
</dbReference>
<dbReference type="GO" id="GO:0000976">
    <property type="term" value="F:transcription cis-regulatory region binding"/>
    <property type="evidence" value="ECO:0007669"/>
    <property type="project" value="TreeGrafter"/>
</dbReference>
<dbReference type="RefSeq" id="XP_016643143.1">
    <property type="nucleotide sequence ID" value="XM_016787264.1"/>
</dbReference>
<dbReference type="EMBL" id="JOWA01000094">
    <property type="protein sequence ID" value="KEZ43344.1"/>
    <property type="molecule type" value="Genomic_DNA"/>
</dbReference>
<reference evidence="4 5" key="1">
    <citation type="journal article" date="2014" name="Genome Announc.">
        <title>Draft genome sequence of the pathogenic fungus Scedosporium apiospermum.</title>
        <authorList>
            <person name="Vandeputte P."/>
            <person name="Ghamrawi S."/>
            <person name="Rechenmann M."/>
            <person name="Iltis A."/>
            <person name="Giraud S."/>
            <person name="Fleury M."/>
            <person name="Thornton C."/>
            <person name="Delhaes L."/>
            <person name="Meyer W."/>
            <person name="Papon N."/>
            <person name="Bouchara J.P."/>
        </authorList>
    </citation>
    <scope>NUCLEOTIDE SEQUENCE [LARGE SCALE GENOMIC DNA]</scope>
    <source>
        <strain evidence="4 5">IHEM 14462</strain>
    </source>
</reference>
<dbReference type="OMA" id="ISNHETI"/>
<keyword evidence="5" id="KW-1185">Reference proteome</keyword>
<name>A0A084G7N2_PSEDA</name>
<feature type="region of interest" description="Disordered" evidence="2">
    <location>
        <begin position="66"/>
        <end position="96"/>
    </location>
</feature>
<feature type="region of interest" description="Disordered" evidence="2">
    <location>
        <begin position="109"/>
        <end position="132"/>
    </location>
</feature>
<dbReference type="SUPFAM" id="SSF57701">
    <property type="entry name" value="Zn2/Cys6 DNA-binding domain"/>
    <property type="match status" value="1"/>
</dbReference>
<feature type="domain" description="Zn(2)-C6 fungal-type" evidence="3">
    <location>
        <begin position="6"/>
        <end position="34"/>
    </location>
</feature>
<dbReference type="CDD" id="cd00067">
    <property type="entry name" value="GAL4"/>
    <property type="match status" value="1"/>
</dbReference>
<dbReference type="PANTHER" id="PTHR37534:SF7">
    <property type="entry name" value="TRANSCRIPTIONAL ACTIVATOR PROTEIN UGA3"/>
    <property type="match status" value="1"/>
</dbReference>
<dbReference type="GO" id="GO:0005634">
    <property type="term" value="C:nucleus"/>
    <property type="evidence" value="ECO:0007669"/>
    <property type="project" value="TreeGrafter"/>
</dbReference>
<comment type="caution">
    <text evidence="4">The sequence shown here is derived from an EMBL/GenBank/DDBJ whole genome shotgun (WGS) entry which is preliminary data.</text>
</comment>
<dbReference type="HOGENOM" id="CLU_386437_0_0_1"/>
<organism evidence="4 5">
    <name type="scientific">Pseudallescheria apiosperma</name>
    <name type="common">Scedosporium apiospermum</name>
    <dbReference type="NCBI Taxonomy" id="563466"/>
    <lineage>
        <taxon>Eukaryota</taxon>
        <taxon>Fungi</taxon>
        <taxon>Dikarya</taxon>
        <taxon>Ascomycota</taxon>
        <taxon>Pezizomycotina</taxon>
        <taxon>Sordariomycetes</taxon>
        <taxon>Hypocreomycetidae</taxon>
        <taxon>Microascales</taxon>
        <taxon>Microascaceae</taxon>
        <taxon>Scedosporium</taxon>
    </lineage>
</organism>
<dbReference type="GO" id="GO:0000981">
    <property type="term" value="F:DNA-binding transcription factor activity, RNA polymerase II-specific"/>
    <property type="evidence" value="ECO:0007669"/>
    <property type="project" value="InterPro"/>
</dbReference>
<dbReference type="KEGG" id="sapo:SAPIO_CDS4800"/>
<evidence type="ECO:0000313" key="5">
    <source>
        <dbReference type="Proteomes" id="UP000028545"/>
    </source>
</evidence>
<dbReference type="GO" id="GO:0045944">
    <property type="term" value="P:positive regulation of transcription by RNA polymerase II"/>
    <property type="evidence" value="ECO:0007669"/>
    <property type="project" value="TreeGrafter"/>
</dbReference>